<protein>
    <submittedName>
        <fullName evidence="2">Stage II sporulation protein M</fullName>
    </submittedName>
</protein>
<feature type="transmembrane region" description="Helical" evidence="1">
    <location>
        <begin position="21"/>
        <end position="43"/>
    </location>
</feature>
<keyword evidence="1" id="KW-0472">Membrane</keyword>
<feature type="transmembrane region" description="Helical" evidence="1">
    <location>
        <begin position="158"/>
        <end position="179"/>
    </location>
</feature>
<name>A0ABW6LD00_9ACTN</name>
<dbReference type="Proteomes" id="UP001601288">
    <property type="component" value="Unassembled WGS sequence"/>
</dbReference>
<keyword evidence="1" id="KW-1133">Transmembrane helix</keyword>
<organism evidence="2 3">
    <name type="scientific">Streptomyces massasporeus</name>
    <dbReference type="NCBI Taxonomy" id="67324"/>
    <lineage>
        <taxon>Bacteria</taxon>
        <taxon>Bacillati</taxon>
        <taxon>Actinomycetota</taxon>
        <taxon>Actinomycetes</taxon>
        <taxon>Kitasatosporales</taxon>
        <taxon>Streptomycetaceae</taxon>
        <taxon>Streptomyces</taxon>
    </lineage>
</organism>
<dbReference type="PANTHER" id="PTHR35337">
    <property type="entry name" value="SLR1478 PROTEIN"/>
    <property type="match status" value="1"/>
</dbReference>
<accession>A0ABW6LD00</accession>
<keyword evidence="3" id="KW-1185">Reference proteome</keyword>
<dbReference type="EMBL" id="JBIAFP010000009">
    <property type="protein sequence ID" value="MFE9226330.1"/>
    <property type="molecule type" value="Genomic_DNA"/>
</dbReference>
<reference evidence="2 3" key="1">
    <citation type="submission" date="2024-10" db="EMBL/GenBank/DDBJ databases">
        <title>The Natural Products Discovery Center: Release of the First 8490 Sequenced Strains for Exploring Actinobacteria Biosynthetic Diversity.</title>
        <authorList>
            <person name="Kalkreuter E."/>
            <person name="Kautsar S.A."/>
            <person name="Yang D."/>
            <person name="Bader C.D."/>
            <person name="Teijaro C.N."/>
            <person name="Fluegel L."/>
            <person name="Davis C.M."/>
            <person name="Simpson J.R."/>
            <person name="Lauterbach L."/>
            <person name="Steele A.D."/>
            <person name="Gui C."/>
            <person name="Meng S."/>
            <person name="Li G."/>
            <person name="Viehrig K."/>
            <person name="Ye F."/>
            <person name="Su P."/>
            <person name="Kiefer A.F."/>
            <person name="Nichols A."/>
            <person name="Cepeda A.J."/>
            <person name="Yan W."/>
            <person name="Fan B."/>
            <person name="Jiang Y."/>
            <person name="Adhikari A."/>
            <person name="Zheng C.-J."/>
            <person name="Schuster L."/>
            <person name="Cowan T.M."/>
            <person name="Smanski M.J."/>
            <person name="Chevrette M.G."/>
            <person name="De Carvalho L.P.S."/>
            <person name="Shen B."/>
        </authorList>
    </citation>
    <scope>NUCLEOTIDE SEQUENCE [LARGE SCALE GENOMIC DNA]</scope>
    <source>
        <strain evidence="2 3">NPDC007066</strain>
    </source>
</reference>
<gene>
    <name evidence="2" type="ORF">ACFYM3_17145</name>
</gene>
<sequence>MTAMSSWAVGWTVGLVRRQRLALLSGALLWFGAMAAGAAIGVGEGSGVETNPAQPGLATWWDIFSANASVALLAFGGVITLGVFTLLFTLISGTLTGLGLGKAYTVAGPSVMAAHVLPHAVVELPAIAVAVAAGIAPLPALIRHLTGDRTQRPRVRDVLTDSTGLLCICLVLLLVAATIETWVSTL</sequence>
<feature type="transmembrane region" description="Helical" evidence="1">
    <location>
        <begin position="63"/>
        <end position="91"/>
    </location>
</feature>
<keyword evidence="1" id="KW-0812">Transmembrane</keyword>
<dbReference type="PANTHER" id="PTHR35337:SF1">
    <property type="entry name" value="SLR1478 PROTEIN"/>
    <property type="match status" value="1"/>
</dbReference>
<evidence type="ECO:0000313" key="2">
    <source>
        <dbReference type="EMBL" id="MFE9226330.1"/>
    </source>
</evidence>
<evidence type="ECO:0000313" key="3">
    <source>
        <dbReference type="Proteomes" id="UP001601288"/>
    </source>
</evidence>
<proteinExistence type="predicted"/>
<dbReference type="RefSeq" id="WP_358279187.1">
    <property type="nucleotide sequence ID" value="NZ_JBEYGJ010000004.1"/>
</dbReference>
<comment type="caution">
    <text evidence="2">The sequence shown here is derived from an EMBL/GenBank/DDBJ whole genome shotgun (WGS) entry which is preliminary data.</text>
</comment>
<feature type="transmembrane region" description="Helical" evidence="1">
    <location>
        <begin position="127"/>
        <end position="146"/>
    </location>
</feature>
<dbReference type="Pfam" id="PF01944">
    <property type="entry name" value="SpoIIM"/>
    <property type="match status" value="1"/>
</dbReference>
<dbReference type="InterPro" id="IPR002798">
    <property type="entry name" value="SpoIIM-like"/>
</dbReference>
<evidence type="ECO:0000256" key="1">
    <source>
        <dbReference type="SAM" id="Phobius"/>
    </source>
</evidence>